<evidence type="ECO:0000256" key="1">
    <source>
        <dbReference type="ARBA" id="ARBA00022505"/>
    </source>
</evidence>
<organism evidence="4 5">
    <name type="scientific">Candidatus Wallbacteria bacterium GWC2_49_35</name>
    <dbReference type="NCBI Taxonomy" id="1817813"/>
    <lineage>
        <taxon>Bacteria</taxon>
        <taxon>Candidatus Walliibacteriota</taxon>
    </lineage>
</organism>
<evidence type="ECO:0000313" key="5">
    <source>
        <dbReference type="Proteomes" id="UP000178735"/>
    </source>
</evidence>
<gene>
    <name evidence="4" type="ORF">A2008_06085</name>
</gene>
<dbReference type="InterPro" id="IPR016208">
    <property type="entry name" value="Ald_Oxase/xanthine_DH-like"/>
</dbReference>
<dbReference type="InterPro" id="IPR046867">
    <property type="entry name" value="AldOxase/xan_DH_MoCoBD2"/>
</dbReference>
<accession>A0A1F7WMH1</accession>
<dbReference type="InterPro" id="IPR008274">
    <property type="entry name" value="AldOxase/xan_DH_MoCoBD1"/>
</dbReference>
<reference evidence="4 5" key="1">
    <citation type="journal article" date="2016" name="Nat. Commun.">
        <title>Thousands of microbial genomes shed light on interconnected biogeochemical processes in an aquifer system.</title>
        <authorList>
            <person name="Anantharaman K."/>
            <person name="Brown C.T."/>
            <person name="Hug L.A."/>
            <person name="Sharon I."/>
            <person name="Castelle C.J."/>
            <person name="Probst A.J."/>
            <person name="Thomas B.C."/>
            <person name="Singh A."/>
            <person name="Wilkins M.J."/>
            <person name="Karaoz U."/>
            <person name="Brodie E.L."/>
            <person name="Williams K.H."/>
            <person name="Hubbard S.S."/>
            <person name="Banfield J.F."/>
        </authorList>
    </citation>
    <scope>NUCLEOTIDE SEQUENCE [LARGE SCALE GENOMIC DNA]</scope>
</reference>
<evidence type="ECO:0000313" key="4">
    <source>
        <dbReference type="EMBL" id="OGM03308.1"/>
    </source>
</evidence>
<dbReference type="STRING" id="1817813.A2008_06085"/>
<keyword evidence="1" id="KW-0500">Molybdenum</keyword>
<dbReference type="SUPFAM" id="SSF56003">
    <property type="entry name" value="Molybdenum cofactor-binding domain"/>
    <property type="match status" value="1"/>
</dbReference>
<proteinExistence type="predicted"/>
<dbReference type="Gene3D" id="3.90.1170.50">
    <property type="entry name" value="Aldehyde oxidase/xanthine dehydrogenase, a/b hammerhead"/>
    <property type="match status" value="1"/>
</dbReference>
<dbReference type="GO" id="GO:0016491">
    <property type="term" value="F:oxidoreductase activity"/>
    <property type="evidence" value="ECO:0007669"/>
    <property type="project" value="UniProtKB-KW"/>
</dbReference>
<dbReference type="InterPro" id="IPR037165">
    <property type="entry name" value="AldOxase/xan_DH_Mopterin-bd_sf"/>
</dbReference>
<dbReference type="SMART" id="SM01008">
    <property type="entry name" value="Ald_Xan_dh_C"/>
    <property type="match status" value="1"/>
</dbReference>
<evidence type="ECO:0000259" key="3">
    <source>
        <dbReference type="SMART" id="SM01008"/>
    </source>
</evidence>
<dbReference type="Proteomes" id="UP000178735">
    <property type="component" value="Unassembled WGS sequence"/>
</dbReference>
<name>A0A1F7WMH1_9BACT</name>
<feature type="domain" description="Aldehyde oxidase/xanthine dehydrogenase a/b hammerhead" evidence="3">
    <location>
        <begin position="18"/>
        <end position="132"/>
    </location>
</feature>
<dbReference type="Pfam" id="PF02738">
    <property type="entry name" value="MoCoBD_1"/>
    <property type="match status" value="1"/>
</dbReference>
<keyword evidence="2" id="KW-0560">Oxidoreductase</keyword>
<evidence type="ECO:0000256" key="2">
    <source>
        <dbReference type="ARBA" id="ARBA00023002"/>
    </source>
</evidence>
<dbReference type="AlphaFoldDB" id="A0A1F7WMH1"/>
<dbReference type="InterPro" id="IPR000674">
    <property type="entry name" value="Ald_Oxase/Xan_DH_a/b"/>
</dbReference>
<dbReference type="PANTHER" id="PTHR11908">
    <property type="entry name" value="XANTHINE DEHYDROGENASE"/>
    <property type="match status" value="1"/>
</dbReference>
<dbReference type="EMBL" id="MGFH01000178">
    <property type="protein sequence ID" value="OGM03308.1"/>
    <property type="molecule type" value="Genomic_DNA"/>
</dbReference>
<dbReference type="Pfam" id="PF20256">
    <property type="entry name" value="MoCoBD_2"/>
    <property type="match status" value="1"/>
</dbReference>
<dbReference type="PANTHER" id="PTHR11908:SF132">
    <property type="entry name" value="ALDEHYDE OXIDASE 1-RELATED"/>
    <property type="match status" value="1"/>
</dbReference>
<dbReference type="Pfam" id="PF01315">
    <property type="entry name" value="Ald_Xan_dh_C"/>
    <property type="match status" value="1"/>
</dbReference>
<sequence>MTEVGKNKRKVDGDKIARGRAQYVDDIRIPVDKLYHAKILHSPHAHAIIKKIDSSKALLLEGVLGVFSHENVPRVPYTTAGQNYPEPSPYDTFMFDSKVRYAGDRVCAVLAETPEIAAHAIELIKVDYEMLPAILDMREAVGNKTVIHDERDSTGIFDKDKNIAAHVKAHMGDPEKGFKEADHVFENEYSVQYVQAAPVEPHIAVTYYDENDRLIMYCSTQVPFHSRRIVARVLGIPVQKIRVIKPRTGGSFGVKQEILVEDLCAMLTHLTKKAVKLEYTRKEEFNSSRTRHPQIITVKSGFKKDGTIVALSMKLLANTGAYGSHSLTVQCNTGSKALCLYNTPNVNFEATIVYTNLPVAGALRGYGGPQGYFALDSHFEECAKKLKMDSIELRRKNQVKVGEELSLTKALGEGREGFMQILRTCGMQECVDKVVKDLDYYNKKKEYDESNKKSHIKHGIGIALAMHGSGIPGVDMGAASIKINDDGSFNLLCGATDLGTGSDTILSQIAAEVLQTETSKIIIYSSDTDMTPFDVGAYASSTTFISGVAIAKAAAQCREQILKTAAHLLGEKLEDLYCENSAVHSKKSKKSLSYQDIALHTLYKEDQYQIIGTGSHITYDCPPPFSAQGCEVEVDTETGVIKLIKYSAAVDCGLAVNPVMAEGQIEGGVHMGLGYALCEEMKFDAKGVMTNASFLDYKLLSTLDMPEMKTHIVETFEPTGPFGAKSVSEIPVDCPAPAVANAVEHACGVRIYDLPITAEKLLNALTDKK</sequence>
<dbReference type="GO" id="GO:0005506">
    <property type="term" value="F:iron ion binding"/>
    <property type="evidence" value="ECO:0007669"/>
    <property type="project" value="InterPro"/>
</dbReference>
<dbReference type="InterPro" id="IPR036856">
    <property type="entry name" value="Ald_Oxase/Xan_DH_a/b_sf"/>
</dbReference>
<comment type="caution">
    <text evidence="4">The sequence shown here is derived from an EMBL/GenBank/DDBJ whole genome shotgun (WGS) entry which is preliminary data.</text>
</comment>
<protein>
    <recommendedName>
        <fullName evidence="3">Aldehyde oxidase/xanthine dehydrogenase a/b hammerhead domain-containing protein</fullName>
    </recommendedName>
</protein>
<dbReference type="Gene3D" id="3.30.365.10">
    <property type="entry name" value="Aldehyde oxidase/xanthine dehydrogenase, molybdopterin binding domain"/>
    <property type="match status" value="4"/>
</dbReference>
<dbReference type="SUPFAM" id="SSF54665">
    <property type="entry name" value="CO dehydrogenase molybdoprotein N-domain-like"/>
    <property type="match status" value="1"/>
</dbReference>